<accession>A0A9R1WSS5</accession>
<dbReference type="AlphaFoldDB" id="A0A9R1WSS5"/>
<name>A0A9R1WSS5_LACSA</name>
<comment type="caution">
    <text evidence="3">The sequence shown here is derived from an EMBL/GenBank/DDBJ whole genome shotgun (WGS) entry which is preliminary data.</text>
</comment>
<reference evidence="3 4" key="1">
    <citation type="journal article" date="2017" name="Nat. Commun.">
        <title>Genome assembly with in vitro proximity ligation data and whole-genome triplication in lettuce.</title>
        <authorList>
            <person name="Reyes-Chin-Wo S."/>
            <person name="Wang Z."/>
            <person name="Yang X."/>
            <person name="Kozik A."/>
            <person name="Arikit S."/>
            <person name="Song C."/>
            <person name="Xia L."/>
            <person name="Froenicke L."/>
            <person name="Lavelle D.O."/>
            <person name="Truco M.J."/>
            <person name="Xia R."/>
            <person name="Zhu S."/>
            <person name="Xu C."/>
            <person name="Xu H."/>
            <person name="Xu X."/>
            <person name="Cox K."/>
            <person name="Korf I."/>
            <person name="Meyers B.C."/>
            <person name="Michelmore R.W."/>
        </authorList>
    </citation>
    <scope>NUCLEOTIDE SEQUENCE [LARGE SCALE GENOMIC DNA]</scope>
    <source>
        <strain evidence="4">cv. Salinas</strain>
        <tissue evidence="3">Seedlings</tissue>
    </source>
</reference>
<keyword evidence="2" id="KW-1133">Transmembrane helix</keyword>
<dbReference type="Gene3D" id="1.20.1250.20">
    <property type="entry name" value="MFS general substrate transporter like domains"/>
    <property type="match status" value="1"/>
</dbReference>
<keyword evidence="4" id="KW-1185">Reference proteome</keyword>
<dbReference type="Proteomes" id="UP000235145">
    <property type="component" value="Unassembled WGS sequence"/>
</dbReference>
<evidence type="ECO:0000313" key="4">
    <source>
        <dbReference type="Proteomes" id="UP000235145"/>
    </source>
</evidence>
<dbReference type="EMBL" id="NBSK02000009">
    <property type="protein sequence ID" value="KAJ0188215.1"/>
    <property type="molecule type" value="Genomic_DNA"/>
</dbReference>
<evidence type="ECO:0000256" key="2">
    <source>
        <dbReference type="SAM" id="Phobius"/>
    </source>
</evidence>
<keyword evidence="2" id="KW-0472">Membrane</keyword>
<evidence type="ECO:0000313" key="3">
    <source>
        <dbReference type="EMBL" id="KAJ0188215.1"/>
    </source>
</evidence>
<dbReference type="InterPro" id="IPR036259">
    <property type="entry name" value="MFS_trans_sf"/>
</dbReference>
<evidence type="ECO:0000256" key="1">
    <source>
        <dbReference type="ARBA" id="ARBA00044504"/>
    </source>
</evidence>
<protein>
    <submittedName>
        <fullName evidence="3">Uncharacterized protein</fullName>
    </submittedName>
</protein>
<feature type="transmembrane region" description="Helical" evidence="2">
    <location>
        <begin position="37"/>
        <end position="57"/>
    </location>
</feature>
<keyword evidence="2" id="KW-0812">Transmembrane</keyword>
<organism evidence="3 4">
    <name type="scientific">Lactuca sativa</name>
    <name type="common">Garden lettuce</name>
    <dbReference type="NCBI Taxonomy" id="4236"/>
    <lineage>
        <taxon>Eukaryota</taxon>
        <taxon>Viridiplantae</taxon>
        <taxon>Streptophyta</taxon>
        <taxon>Embryophyta</taxon>
        <taxon>Tracheophyta</taxon>
        <taxon>Spermatophyta</taxon>
        <taxon>Magnoliopsida</taxon>
        <taxon>eudicotyledons</taxon>
        <taxon>Gunneridae</taxon>
        <taxon>Pentapetalae</taxon>
        <taxon>asterids</taxon>
        <taxon>campanulids</taxon>
        <taxon>Asterales</taxon>
        <taxon>Asteraceae</taxon>
        <taxon>Cichorioideae</taxon>
        <taxon>Cichorieae</taxon>
        <taxon>Lactucinae</taxon>
        <taxon>Lactuca</taxon>
    </lineage>
</organism>
<feature type="transmembrane region" description="Helical" evidence="2">
    <location>
        <begin position="77"/>
        <end position="96"/>
    </location>
</feature>
<gene>
    <name evidence="3" type="ORF">LSAT_V11C900490230</name>
</gene>
<sequence length="115" mass="13176">MLYTVEQYNKDSKPIELAPWRICIVTQVEEDKIVIRMLLIILIIIVTNTFLAQLQTFFCSPSLPSSTKKLGKIEFPTGPICVILLSSLSMGVTSFIEVKRRNQSRLDQLKHISFF</sequence>
<proteinExistence type="inferred from homology"/>
<comment type="similarity">
    <text evidence="1">Belongs to the major facilitator superfamily. Phosphate:H(+) symporter (TC 2.A.1.9) family.</text>
</comment>